<evidence type="ECO:0000313" key="2">
    <source>
        <dbReference type="Proteomes" id="UP001163603"/>
    </source>
</evidence>
<sequence length="477" mass="52239">MSSTGSTKGGRGKPKSSKSVSRSQKAGLQFPVGRIARFLKAGKYADRVGAGAPVYLSAVLEYLAAEVLELAGNAARDNKKNRIVPRHIQLAVRNDEELSKLLGTVTIANGGVLPNIHQTLLPKKTGKGRDDVDSDFMRGCSSNGRALALHARGTGFDPLHLQEAVLLALGTMTFGEQNSASQSFHLLDQAFDAGINFFDSAEMYPVPQRAESQGRSEEYFGRWFRERKIPRDQIVFASKVSGPSGQMTWIRGGPECLDARNITEAIDNRYVPMFGETQYDPTKQYTSIGVEEQLVALAKAVDAGKIRYIGLSNETPYGVMMFLRFAKKNSYNLLCRTFDSGLAECCHHERIWLLAYSPLAMGILSGKYFSPDGGPADARLNLFKGKYLEGESRYNLSNSMVKAATMEYLDVARRYGLHPVSLAIAFVLRHPLVASAVFGATKSSQLQEVINACQVELTAEIVAEINGIHARFPNPCP</sequence>
<accession>A0ACC0ZJX9</accession>
<protein>
    <submittedName>
        <fullName evidence="1">Uncharacterized protein</fullName>
    </submittedName>
</protein>
<dbReference type="EMBL" id="CM047736">
    <property type="protein sequence ID" value="KAJ0053430.1"/>
    <property type="molecule type" value="Genomic_DNA"/>
</dbReference>
<comment type="caution">
    <text evidence="1">The sequence shown here is derived from an EMBL/GenBank/DDBJ whole genome shotgun (WGS) entry which is preliminary data.</text>
</comment>
<dbReference type="Proteomes" id="UP001163603">
    <property type="component" value="Chromosome 1"/>
</dbReference>
<keyword evidence="2" id="KW-1185">Reference proteome</keyword>
<name>A0ACC0ZJX9_9ROSI</name>
<gene>
    <name evidence="1" type="ORF">Pint_01093</name>
</gene>
<organism evidence="1 2">
    <name type="scientific">Pistacia integerrima</name>
    <dbReference type="NCBI Taxonomy" id="434235"/>
    <lineage>
        <taxon>Eukaryota</taxon>
        <taxon>Viridiplantae</taxon>
        <taxon>Streptophyta</taxon>
        <taxon>Embryophyta</taxon>
        <taxon>Tracheophyta</taxon>
        <taxon>Spermatophyta</taxon>
        <taxon>Magnoliopsida</taxon>
        <taxon>eudicotyledons</taxon>
        <taxon>Gunneridae</taxon>
        <taxon>Pentapetalae</taxon>
        <taxon>rosids</taxon>
        <taxon>malvids</taxon>
        <taxon>Sapindales</taxon>
        <taxon>Anacardiaceae</taxon>
        <taxon>Pistacia</taxon>
    </lineage>
</organism>
<reference evidence="2" key="1">
    <citation type="journal article" date="2023" name="G3 (Bethesda)">
        <title>Genome assembly and association tests identify interacting loci associated with vigor, precocity, and sex in interspecific pistachio rootstocks.</title>
        <authorList>
            <person name="Palmer W."/>
            <person name="Jacygrad E."/>
            <person name="Sagayaradj S."/>
            <person name="Cavanaugh K."/>
            <person name="Han R."/>
            <person name="Bertier L."/>
            <person name="Beede B."/>
            <person name="Kafkas S."/>
            <person name="Golino D."/>
            <person name="Preece J."/>
            <person name="Michelmore R."/>
        </authorList>
    </citation>
    <scope>NUCLEOTIDE SEQUENCE [LARGE SCALE GENOMIC DNA]</scope>
</reference>
<proteinExistence type="predicted"/>
<evidence type="ECO:0000313" key="1">
    <source>
        <dbReference type="EMBL" id="KAJ0053430.1"/>
    </source>
</evidence>